<dbReference type="InterPro" id="IPR003838">
    <property type="entry name" value="ABC3_permease_C"/>
</dbReference>
<evidence type="ECO:0000256" key="4">
    <source>
        <dbReference type="ARBA" id="ARBA00022989"/>
    </source>
</evidence>
<feature type="transmembrane region" description="Helical" evidence="6">
    <location>
        <begin position="314"/>
        <end position="339"/>
    </location>
</feature>
<accession>A0A1H9FPV0</accession>
<gene>
    <name evidence="8" type="ORF">SAMN05421756_103342</name>
</gene>
<feature type="transmembrane region" description="Helical" evidence="6">
    <location>
        <begin position="404"/>
        <end position="424"/>
    </location>
</feature>
<evidence type="ECO:0000313" key="8">
    <source>
        <dbReference type="EMBL" id="SEQ39927.1"/>
    </source>
</evidence>
<evidence type="ECO:0000256" key="3">
    <source>
        <dbReference type="ARBA" id="ARBA00022692"/>
    </source>
</evidence>
<comment type="subcellular location">
    <subcellularLocation>
        <location evidence="1">Cell membrane</location>
        <topology evidence="1">Multi-pass membrane protein</topology>
    </subcellularLocation>
</comment>
<feature type="domain" description="ABC3 transporter permease C-terminal" evidence="7">
    <location>
        <begin position="65"/>
        <end position="189"/>
    </location>
</feature>
<evidence type="ECO:0000259" key="7">
    <source>
        <dbReference type="Pfam" id="PF02687"/>
    </source>
</evidence>
<keyword evidence="2" id="KW-1003">Cell membrane</keyword>
<dbReference type="Proteomes" id="UP000198504">
    <property type="component" value="Unassembled WGS sequence"/>
</dbReference>
<dbReference type="RefSeq" id="WP_091179135.1">
    <property type="nucleotide sequence ID" value="NZ_FOFA01000003.1"/>
</dbReference>
<name>A0A1H9FPV0_9ACTN</name>
<feature type="transmembrane region" description="Helical" evidence="6">
    <location>
        <begin position="288"/>
        <end position="308"/>
    </location>
</feature>
<dbReference type="Pfam" id="PF02687">
    <property type="entry name" value="FtsX"/>
    <property type="match status" value="1"/>
</dbReference>
<keyword evidence="9" id="KW-1185">Reference proteome</keyword>
<dbReference type="AlphaFoldDB" id="A0A1H9FPV0"/>
<feature type="transmembrane region" description="Helical" evidence="6">
    <location>
        <begin position="60"/>
        <end position="80"/>
    </location>
</feature>
<keyword evidence="5 6" id="KW-0472">Membrane</keyword>
<feature type="transmembrane region" description="Helical" evidence="6">
    <location>
        <begin position="112"/>
        <end position="131"/>
    </location>
</feature>
<reference evidence="9" key="1">
    <citation type="submission" date="2016-10" db="EMBL/GenBank/DDBJ databases">
        <authorList>
            <person name="Varghese N."/>
            <person name="Submissions S."/>
        </authorList>
    </citation>
    <scope>NUCLEOTIDE SEQUENCE [LARGE SCALE GENOMIC DNA]</scope>
    <source>
        <strain evidence="9">CGMCC 4.6856</strain>
    </source>
</reference>
<evidence type="ECO:0000256" key="5">
    <source>
        <dbReference type="ARBA" id="ARBA00023136"/>
    </source>
</evidence>
<feature type="transmembrane region" description="Helical" evidence="6">
    <location>
        <begin position="20"/>
        <end position="40"/>
    </location>
</feature>
<feature type="transmembrane region" description="Helical" evidence="6">
    <location>
        <begin position="375"/>
        <end position="398"/>
    </location>
</feature>
<evidence type="ECO:0000256" key="2">
    <source>
        <dbReference type="ARBA" id="ARBA00022475"/>
    </source>
</evidence>
<keyword evidence="3 6" id="KW-0812">Transmembrane</keyword>
<feature type="transmembrane region" description="Helical" evidence="6">
    <location>
        <begin position="169"/>
        <end position="188"/>
    </location>
</feature>
<dbReference type="STRING" id="1036181.SAMN05421756_103342"/>
<feature type="transmembrane region" description="Helical" evidence="6">
    <location>
        <begin position="209"/>
        <end position="227"/>
    </location>
</feature>
<keyword evidence="4 6" id="KW-1133">Transmembrane helix</keyword>
<dbReference type="GO" id="GO:0005886">
    <property type="term" value="C:plasma membrane"/>
    <property type="evidence" value="ECO:0007669"/>
    <property type="project" value="UniProtKB-SubCell"/>
</dbReference>
<evidence type="ECO:0000256" key="6">
    <source>
        <dbReference type="SAM" id="Phobius"/>
    </source>
</evidence>
<organism evidence="8 9">
    <name type="scientific">Microlunatus flavus</name>
    <dbReference type="NCBI Taxonomy" id="1036181"/>
    <lineage>
        <taxon>Bacteria</taxon>
        <taxon>Bacillati</taxon>
        <taxon>Actinomycetota</taxon>
        <taxon>Actinomycetes</taxon>
        <taxon>Propionibacteriales</taxon>
        <taxon>Propionibacteriaceae</taxon>
        <taxon>Microlunatus</taxon>
    </lineage>
</organism>
<sequence>MSALVLLLLRGQQPVRTIGVAASAGAVAALLLLAVAVLRLPSQVEEHLFPLLSEPGLRPGYVLSLVLLTAPVLLLLYQLLRLGTTARMRRLAVLRVAGATPVQVRLLSALELVVPALLGAAVLGPAAYAVLRALFGGTPAGSGVEGEAFPSGAGDGFVPVTVTPGAVDVLAVVAVTTLACGLIGWLVSRDVVVSAHPVSRRASPRRPRPWPMLLIVAAFALTVPLLANTLAVVVGIGVAALGLLLSGPWIALRAGRRAAERADGAEELLAGSRAVADPWAAGRAVAPIAVVGLVGAGSGALLLDLIAYGNFYGFYIISLGLVAIALLVVLTFVVFALATHGVETLSEHRRSTASLVADGASLEVLHRSLVAEARLLARPAATLGLLVGTAAMVVVTAPSGDGDLSLLALLGTGVLVLVVLLLLIEVAARTASRLVRPWLVAAASPDGLRTE</sequence>
<protein>
    <submittedName>
        <fullName evidence="8">FtsX-like permease family protein</fullName>
    </submittedName>
</protein>
<dbReference type="EMBL" id="FOFA01000003">
    <property type="protein sequence ID" value="SEQ39927.1"/>
    <property type="molecule type" value="Genomic_DNA"/>
</dbReference>
<evidence type="ECO:0000313" key="9">
    <source>
        <dbReference type="Proteomes" id="UP000198504"/>
    </source>
</evidence>
<evidence type="ECO:0000256" key="1">
    <source>
        <dbReference type="ARBA" id="ARBA00004651"/>
    </source>
</evidence>
<proteinExistence type="predicted"/>
<feature type="transmembrane region" description="Helical" evidence="6">
    <location>
        <begin position="233"/>
        <end position="252"/>
    </location>
</feature>